<evidence type="ECO:0000313" key="3">
    <source>
        <dbReference type="Proteomes" id="UP000266673"/>
    </source>
</evidence>
<sequence length="335" mass="39096">MLVVKSFKTDNNNAGNFGEVTAQTSNKDEEQKREVVKDIGFEVVGGSKDQDDITSWITSLSDWKNWEIVGYEDEPIFNLLDNHQRDRIIKKIVGKRILKKGLIHINESNIEGSYHLHSLKINSDNDKLKLTCNNRDEYQIFAFVVDKKRKSDIYSIRVVYKNDDHKLLIHCIEGNKNEFDLHVGWIIVGYPKTFDVEEPEFKCSEHIKETDTIQVDLDDFPLITCVQDLQPLDDYNKYNSIALGVTFSKEDCISDACLFAYNVKSRQLEQIDDWSAFSINYSSISSNTEQKLWKRHFFDLNNWYLTITVKKRREIKMRIKMEIESLSVSITKNDL</sequence>
<dbReference type="AlphaFoldDB" id="A0A397UGL7"/>
<name>A0A397UGL7_9GLOM</name>
<proteinExistence type="predicted"/>
<dbReference type="Proteomes" id="UP000266673">
    <property type="component" value="Unassembled WGS sequence"/>
</dbReference>
<accession>A0A397UGL7</accession>
<dbReference type="STRING" id="44941.A0A397UGL7"/>
<evidence type="ECO:0000313" key="2">
    <source>
        <dbReference type="EMBL" id="RIB08358.1"/>
    </source>
</evidence>
<protein>
    <recommendedName>
        <fullName evidence="1">DUF7431 domain-containing protein</fullName>
    </recommendedName>
</protein>
<dbReference type="OrthoDB" id="2487678at2759"/>
<dbReference type="Pfam" id="PF24209">
    <property type="entry name" value="DUF7431"/>
    <property type="match status" value="1"/>
</dbReference>
<reference evidence="2 3" key="1">
    <citation type="submission" date="2018-06" db="EMBL/GenBank/DDBJ databases">
        <title>Comparative genomics reveals the genomic features of Rhizophagus irregularis, R. cerebriforme, R. diaphanum and Gigaspora rosea, and their symbiotic lifestyle signature.</title>
        <authorList>
            <person name="Morin E."/>
            <person name="San Clemente H."/>
            <person name="Chen E.C.H."/>
            <person name="De La Providencia I."/>
            <person name="Hainaut M."/>
            <person name="Kuo A."/>
            <person name="Kohler A."/>
            <person name="Murat C."/>
            <person name="Tang N."/>
            <person name="Roy S."/>
            <person name="Loubradou J."/>
            <person name="Henrissat B."/>
            <person name="Grigoriev I.V."/>
            <person name="Corradi N."/>
            <person name="Roux C."/>
            <person name="Martin F.M."/>
        </authorList>
    </citation>
    <scope>NUCLEOTIDE SEQUENCE [LARGE SCALE GENOMIC DNA]</scope>
    <source>
        <strain evidence="2 3">DAOM 194757</strain>
    </source>
</reference>
<dbReference type="EMBL" id="QKWP01001518">
    <property type="protein sequence ID" value="RIB08358.1"/>
    <property type="molecule type" value="Genomic_DNA"/>
</dbReference>
<keyword evidence="3" id="KW-1185">Reference proteome</keyword>
<comment type="caution">
    <text evidence="2">The sequence shown here is derived from an EMBL/GenBank/DDBJ whole genome shotgun (WGS) entry which is preliminary data.</text>
</comment>
<feature type="domain" description="DUF7431" evidence="1">
    <location>
        <begin position="123"/>
        <end position="307"/>
    </location>
</feature>
<evidence type="ECO:0000259" key="1">
    <source>
        <dbReference type="Pfam" id="PF24209"/>
    </source>
</evidence>
<dbReference type="InterPro" id="IPR055854">
    <property type="entry name" value="DUF7431"/>
</dbReference>
<gene>
    <name evidence="2" type="ORF">C2G38_2211846</name>
</gene>
<organism evidence="2 3">
    <name type="scientific">Gigaspora rosea</name>
    <dbReference type="NCBI Taxonomy" id="44941"/>
    <lineage>
        <taxon>Eukaryota</taxon>
        <taxon>Fungi</taxon>
        <taxon>Fungi incertae sedis</taxon>
        <taxon>Mucoromycota</taxon>
        <taxon>Glomeromycotina</taxon>
        <taxon>Glomeromycetes</taxon>
        <taxon>Diversisporales</taxon>
        <taxon>Gigasporaceae</taxon>
        <taxon>Gigaspora</taxon>
    </lineage>
</organism>